<sequence>MNKWLKHDGSIECPVDKEAVIEVETWTPNPIITKAYMLHWKSVKFYRVIEDTFANSSIKSQHIKK</sequence>
<accession>A0A6J5T8F2</accession>
<dbReference type="EMBL" id="LR797818">
    <property type="protein sequence ID" value="CAB4240941.1"/>
    <property type="molecule type" value="Genomic_DNA"/>
</dbReference>
<organism evidence="1">
    <name type="scientific">uncultured Caudovirales phage</name>
    <dbReference type="NCBI Taxonomy" id="2100421"/>
    <lineage>
        <taxon>Viruses</taxon>
        <taxon>Duplodnaviria</taxon>
        <taxon>Heunggongvirae</taxon>
        <taxon>Uroviricota</taxon>
        <taxon>Caudoviricetes</taxon>
        <taxon>Peduoviridae</taxon>
        <taxon>Maltschvirus</taxon>
        <taxon>Maltschvirus maltsch</taxon>
    </lineage>
</organism>
<name>A0A6J5T8F2_9CAUD</name>
<protein>
    <submittedName>
        <fullName evidence="1">Uncharacterized protein</fullName>
    </submittedName>
</protein>
<proteinExistence type="predicted"/>
<reference evidence="1" key="1">
    <citation type="submission" date="2020-05" db="EMBL/GenBank/DDBJ databases">
        <authorList>
            <person name="Chiriac C."/>
            <person name="Salcher M."/>
            <person name="Ghai R."/>
            <person name="Kavagutti S V."/>
        </authorList>
    </citation>
    <scope>NUCLEOTIDE SEQUENCE</scope>
</reference>
<gene>
    <name evidence="1" type="ORF">UFOVP22_31</name>
</gene>
<evidence type="ECO:0000313" key="1">
    <source>
        <dbReference type="EMBL" id="CAB4240941.1"/>
    </source>
</evidence>